<reference evidence="2" key="2">
    <citation type="submission" date="2023-05" db="EMBL/GenBank/DDBJ databases">
        <authorList>
            <consortium name="Lawrence Berkeley National Laboratory"/>
            <person name="Steindorff A."/>
            <person name="Hensen N."/>
            <person name="Bonometti L."/>
            <person name="Westerberg I."/>
            <person name="Brannstrom I.O."/>
            <person name="Guillou S."/>
            <person name="Cros-Aarteil S."/>
            <person name="Calhoun S."/>
            <person name="Haridas S."/>
            <person name="Kuo A."/>
            <person name="Mondo S."/>
            <person name="Pangilinan J."/>
            <person name="Riley R."/>
            <person name="Labutti K."/>
            <person name="Andreopoulos B."/>
            <person name="Lipzen A."/>
            <person name="Chen C."/>
            <person name="Yanf M."/>
            <person name="Daum C."/>
            <person name="Ng V."/>
            <person name="Clum A."/>
            <person name="Ohm R."/>
            <person name="Martin F."/>
            <person name="Silar P."/>
            <person name="Natvig D."/>
            <person name="Lalanne C."/>
            <person name="Gautier V."/>
            <person name="Ament-Velasquez S.L."/>
            <person name="Kruys A."/>
            <person name="Hutchinson M.I."/>
            <person name="Powell A.J."/>
            <person name="Barry K."/>
            <person name="Miller A.N."/>
            <person name="Grigoriev I.V."/>
            <person name="Debuchy R."/>
            <person name="Gladieux P."/>
            <person name="Thoren M.H."/>
            <person name="Johannesson H."/>
        </authorList>
    </citation>
    <scope>NUCLEOTIDE SEQUENCE</scope>
    <source>
        <strain evidence="2">CBS 757.83</strain>
    </source>
</reference>
<gene>
    <name evidence="2" type="ORF">N658DRAFT_494949</name>
</gene>
<proteinExistence type="predicted"/>
<sequence>MSRSIARWRSMDFGSAPSTSTMRVPPDRPLVYSGPAAADPCSRQSGLRTASRLGPPKPSPPSHHDQRHACYASAAVYCGRR</sequence>
<dbReference type="AlphaFoldDB" id="A0AAN6T3M5"/>
<name>A0AAN6T3M5_9PEZI</name>
<protein>
    <submittedName>
        <fullName evidence="2">Uncharacterized protein</fullName>
    </submittedName>
</protein>
<organism evidence="2 3">
    <name type="scientific">Parathielavia hyrcaniae</name>
    <dbReference type="NCBI Taxonomy" id="113614"/>
    <lineage>
        <taxon>Eukaryota</taxon>
        <taxon>Fungi</taxon>
        <taxon>Dikarya</taxon>
        <taxon>Ascomycota</taxon>
        <taxon>Pezizomycotina</taxon>
        <taxon>Sordariomycetes</taxon>
        <taxon>Sordariomycetidae</taxon>
        <taxon>Sordariales</taxon>
        <taxon>Chaetomiaceae</taxon>
        <taxon>Parathielavia</taxon>
    </lineage>
</organism>
<evidence type="ECO:0000256" key="1">
    <source>
        <dbReference type="SAM" id="MobiDB-lite"/>
    </source>
</evidence>
<feature type="region of interest" description="Disordered" evidence="1">
    <location>
        <begin position="1"/>
        <end position="67"/>
    </location>
</feature>
<evidence type="ECO:0000313" key="3">
    <source>
        <dbReference type="Proteomes" id="UP001305647"/>
    </source>
</evidence>
<dbReference type="Proteomes" id="UP001305647">
    <property type="component" value="Unassembled WGS sequence"/>
</dbReference>
<evidence type="ECO:0000313" key="2">
    <source>
        <dbReference type="EMBL" id="KAK4102884.1"/>
    </source>
</evidence>
<keyword evidence="3" id="KW-1185">Reference proteome</keyword>
<reference evidence="2" key="1">
    <citation type="journal article" date="2023" name="Mol. Phylogenet. Evol.">
        <title>Genome-scale phylogeny and comparative genomics of the fungal order Sordariales.</title>
        <authorList>
            <person name="Hensen N."/>
            <person name="Bonometti L."/>
            <person name="Westerberg I."/>
            <person name="Brannstrom I.O."/>
            <person name="Guillou S."/>
            <person name="Cros-Aarteil S."/>
            <person name="Calhoun S."/>
            <person name="Haridas S."/>
            <person name="Kuo A."/>
            <person name="Mondo S."/>
            <person name="Pangilinan J."/>
            <person name="Riley R."/>
            <person name="LaButti K."/>
            <person name="Andreopoulos B."/>
            <person name="Lipzen A."/>
            <person name="Chen C."/>
            <person name="Yan M."/>
            <person name="Daum C."/>
            <person name="Ng V."/>
            <person name="Clum A."/>
            <person name="Steindorff A."/>
            <person name="Ohm R.A."/>
            <person name="Martin F."/>
            <person name="Silar P."/>
            <person name="Natvig D.O."/>
            <person name="Lalanne C."/>
            <person name="Gautier V."/>
            <person name="Ament-Velasquez S.L."/>
            <person name="Kruys A."/>
            <person name="Hutchinson M.I."/>
            <person name="Powell A.J."/>
            <person name="Barry K."/>
            <person name="Miller A.N."/>
            <person name="Grigoriev I.V."/>
            <person name="Debuchy R."/>
            <person name="Gladieux P."/>
            <person name="Hiltunen Thoren M."/>
            <person name="Johannesson H."/>
        </authorList>
    </citation>
    <scope>NUCLEOTIDE SEQUENCE</scope>
    <source>
        <strain evidence="2">CBS 757.83</strain>
    </source>
</reference>
<comment type="caution">
    <text evidence="2">The sequence shown here is derived from an EMBL/GenBank/DDBJ whole genome shotgun (WGS) entry which is preliminary data.</text>
</comment>
<dbReference type="EMBL" id="MU863630">
    <property type="protein sequence ID" value="KAK4102884.1"/>
    <property type="molecule type" value="Genomic_DNA"/>
</dbReference>
<accession>A0AAN6T3M5</accession>